<evidence type="ECO:0000313" key="2">
    <source>
        <dbReference type="EMBL" id="RMB04747.1"/>
    </source>
</evidence>
<comment type="caution">
    <text evidence="2">The sequence shown here is derived from an EMBL/GenBank/DDBJ whole genome shotgun (WGS) entry which is preliminary data.</text>
</comment>
<feature type="domain" description="Insertion element IS402-like" evidence="1">
    <location>
        <begin position="7"/>
        <end position="59"/>
    </location>
</feature>
<dbReference type="RefSeq" id="WP_170163792.1">
    <property type="nucleotide sequence ID" value="NZ_REFR01000012.1"/>
</dbReference>
<accession>A0A3M0C7R1</accession>
<proteinExistence type="predicted"/>
<dbReference type="Proteomes" id="UP000271227">
    <property type="component" value="Unassembled WGS sequence"/>
</dbReference>
<sequence>MSDLFLLSPAQMSKIEPFFPRSHGAPCVDDRRVSVISGIVYVLKHGLQWKGAPRGYGPHVPSQPLLQNQENQWLGRPLHPQRASLSWPGPRCLPDCR</sequence>
<organism evidence="2 3">
    <name type="scientific">Eilatimonas milleporae</name>
    <dbReference type="NCBI Taxonomy" id="911205"/>
    <lineage>
        <taxon>Bacteria</taxon>
        <taxon>Pseudomonadati</taxon>
        <taxon>Pseudomonadota</taxon>
        <taxon>Alphaproteobacteria</taxon>
        <taxon>Kordiimonadales</taxon>
        <taxon>Kordiimonadaceae</taxon>
        <taxon>Eilatimonas</taxon>
    </lineage>
</organism>
<dbReference type="EMBL" id="REFR01000012">
    <property type="protein sequence ID" value="RMB04747.1"/>
    <property type="molecule type" value="Genomic_DNA"/>
</dbReference>
<reference evidence="2 3" key="1">
    <citation type="submission" date="2018-10" db="EMBL/GenBank/DDBJ databases">
        <title>Genomic Encyclopedia of Archaeal and Bacterial Type Strains, Phase II (KMG-II): from individual species to whole genera.</title>
        <authorList>
            <person name="Goeker M."/>
        </authorList>
    </citation>
    <scope>NUCLEOTIDE SEQUENCE [LARGE SCALE GENOMIC DNA]</scope>
    <source>
        <strain evidence="2 3">DSM 25217</strain>
    </source>
</reference>
<name>A0A3M0C7R1_9PROT</name>
<dbReference type="Pfam" id="PF13340">
    <property type="entry name" value="DUF4096"/>
    <property type="match status" value="1"/>
</dbReference>
<evidence type="ECO:0000313" key="3">
    <source>
        <dbReference type="Proteomes" id="UP000271227"/>
    </source>
</evidence>
<protein>
    <submittedName>
        <fullName evidence="2">Putative transposase of IS4/5 family DUF4096</fullName>
    </submittedName>
</protein>
<dbReference type="AlphaFoldDB" id="A0A3M0C7R1"/>
<keyword evidence="3" id="KW-1185">Reference proteome</keyword>
<dbReference type="InParanoid" id="A0A3M0C7R1"/>
<evidence type="ECO:0000259" key="1">
    <source>
        <dbReference type="Pfam" id="PF13340"/>
    </source>
</evidence>
<gene>
    <name evidence="2" type="ORF">BXY39_2311</name>
</gene>
<dbReference type="InterPro" id="IPR025161">
    <property type="entry name" value="IS402-like_dom"/>
</dbReference>